<organism evidence="1 2">
    <name type="scientific">candidate division GN15 bacterium</name>
    <dbReference type="NCBI Taxonomy" id="2072418"/>
    <lineage>
        <taxon>Bacteria</taxon>
        <taxon>candidate division GN15</taxon>
    </lineage>
</organism>
<dbReference type="Pfam" id="PF06245">
    <property type="entry name" value="DUF1015"/>
    <property type="match status" value="1"/>
</dbReference>
<dbReference type="InterPro" id="IPR008323">
    <property type="entry name" value="UCP033563"/>
</dbReference>
<reference evidence="1 2" key="1">
    <citation type="journal article" date="2018" name="ISME J.">
        <title>A methanotrophic archaeon couples anaerobic oxidation of methane to Fe(III) reduction.</title>
        <authorList>
            <person name="Cai C."/>
            <person name="Leu A.O."/>
            <person name="Xie G.J."/>
            <person name="Guo J."/>
            <person name="Feng Y."/>
            <person name="Zhao J.X."/>
            <person name="Tyson G.W."/>
            <person name="Yuan Z."/>
            <person name="Hu S."/>
        </authorList>
    </citation>
    <scope>NUCLEOTIDE SEQUENCE [LARGE SCALE GENOMIC DNA]</scope>
    <source>
        <strain evidence="1">FeB_12</strain>
    </source>
</reference>
<gene>
    <name evidence="1" type="ORF">C3F09_03680</name>
</gene>
<protein>
    <submittedName>
        <fullName evidence="1">DUF1015 domain-containing protein</fullName>
    </submittedName>
</protein>
<dbReference type="PANTHER" id="PTHR36454:SF1">
    <property type="entry name" value="DUF1015 DOMAIN-CONTAINING PROTEIN"/>
    <property type="match status" value="1"/>
</dbReference>
<name>A0A855X3K2_9BACT</name>
<dbReference type="AlphaFoldDB" id="A0A855X3K2"/>
<evidence type="ECO:0000313" key="1">
    <source>
        <dbReference type="EMBL" id="PWB74647.1"/>
    </source>
</evidence>
<sequence>MSIVRPFRGLHPAPNYASQIASPPYDVLNAREARAMAHGNPYSFLRVNKSELEFDDGVNPYSPEVYERAYQNLQRFRHDSVMVQDNTPSFYIYRLTMNGRPQTGLVALTSVDEYDKGLIKKHEHTRPEKVNDRANHIVSVKAEVGPVFSAFRSNLGIERIFEKIAGTPPYIDFVAADGIRHELWLVSDPGTVKAIVDGFASLDALYIADGHHRSESASEVARRCREKNSRHTGNEGYNFFLNVIFPDHHLAIMPYNRVVRDLNGMSLPDLISKASEKFVVSSQSLPVEPRQPHQFGLYAERQWYLLAAKPGSWDTQHPIHSIDSAILSDNFLTPHLGIGNLRTDKRIDFVGGIRGVAELMKLVDSGDFKIAFSLYPTTINQLLTVADAGEVMPPKSTWFEPKLRDGMVVYLLEDLTV</sequence>
<dbReference type="Proteomes" id="UP000250918">
    <property type="component" value="Unassembled WGS sequence"/>
</dbReference>
<proteinExistence type="predicted"/>
<dbReference type="EMBL" id="PQAP01000025">
    <property type="protein sequence ID" value="PWB74647.1"/>
    <property type="molecule type" value="Genomic_DNA"/>
</dbReference>
<accession>A0A855X3K2</accession>
<evidence type="ECO:0000313" key="2">
    <source>
        <dbReference type="Proteomes" id="UP000250918"/>
    </source>
</evidence>
<comment type="caution">
    <text evidence="1">The sequence shown here is derived from an EMBL/GenBank/DDBJ whole genome shotgun (WGS) entry which is preliminary data.</text>
</comment>
<dbReference type="PANTHER" id="PTHR36454">
    <property type="entry name" value="LMO2823 PROTEIN"/>
    <property type="match status" value="1"/>
</dbReference>
<dbReference type="PIRSF" id="PIRSF033563">
    <property type="entry name" value="UCP033563"/>
    <property type="match status" value="1"/>
</dbReference>